<comment type="similarity">
    <text evidence="2">Belongs to the DsbD family.</text>
</comment>
<evidence type="ECO:0000256" key="7">
    <source>
        <dbReference type="SAM" id="Phobius"/>
    </source>
</evidence>
<dbReference type="GO" id="GO:0016020">
    <property type="term" value="C:membrane"/>
    <property type="evidence" value="ECO:0007669"/>
    <property type="project" value="UniProtKB-SubCell"/>
</dbReference>
<dbReference type="AlphaFoldDB" id="A0A245ZV00"/>
<evidence type="ECO:0000256" key="2">
    <source>
        <dbReference type="ARBA" id="ARBA00006143"/>
    </source>
</evidence>
<organism evidence="9 10">
    <name type="scientific">Sphingomonas dokdonensis</name>
    <dbReference type="NCBI Taxonomy" id="344880"/>
    <lineage>
        <taxon>Bacteria</taxon>
        <taxon>Pseudomonadati</taxon>
        <taxon>Pseudomonadota</taxon>
        <taxon>Alphaproteobacteria</taxon>
        <taxon>Sphingomonadales</taxon>
        <taxon>Sphingomonadaceae</taxon>
        <taxon>Sphingomonas</taxon>
    </lineage>
</organism>
<keyword evidence="4" id="KW-0201">Cytochrome c-type biogenesis</keyword>
<keyword evidence="6 7" id="KW-0472">Membrane</keyword>
<name>A0A245ZV00_9SPHN</name>
<dbReference type="OrthoDB" id="9811352at2"/>
<feature type="transmembrane region" description="Helical" evidence="7">
    <location>
        <begin position="202"/>
        <end position="219"/>
    </location>
</feature>
<feature type="domain" description="Cytochrome C biogenesis protein transmembrane" evidence="8">
    <location>
        <begin position="11"/>
        <end position="215"/>
    </location>
</feature>
<evidence type="ECO:0000256" key="3">
    <source>
        <dbReference type="ARBA" id="ARBA00022692"/>
    </source>
</evidence>
<evidence type="ECO:0000256" key="5">
    <source>
        <dbReference type="ARBA" id="ARBA00022989"/>
    </source>
</evidence>
<feature type="transmembrane region" description="Helical" evidence="7">
    <location>
        <begin position="12"/>
        <end position="31"/>
    </location>
</feature>
<comment type="subcellular location">
    <subcellularLocation>
        <location evidence="1">Membrane</location>
        <topology evidence="1">Multi-pass membrane protein</topology>
    </subcellularLocation>
</comment>
<protein>
    <submittedName>
        <fullName evidence="9">Thiol:disulfide interchange protein DsbD</fullName>
        <ecNumber evidence="9">1.8.1.8</ecNumber>
    </submittedName>
</protein>
<dbReference type="PANTHER" id="PTHR31272:SF9">
    <property type="entry name" value="BLL1027 PROTEIN"/>
    <property type="match status" value="1"/>
</dbReference>
<feature type="transmembrane region" description="Helical" evidence="7">
    <location>
        <begin position="72"/>
        <end position="90"/>
    </location>
</feature>
<dbReference type="GO" id="GO:0047134">
    <property type="term" value="F:protein-disulfide reductase [NAD(P)H] activity"/>
    <property type="evidence" value="ECO:0007669"/>
    <property type="project" value="UniProtKB-EC"/>
</dbReference>
<dbReference type="InterPro" id="IPR003834">
    <property type="entry name" value="Cyt_c_assmbl_TM_dom"/>
</dbReference>
<evidence type="ECO:0000313" key="10">
    <source>
        <dbReference type="Proteomes" id="UP000197290"/>
    </source>
</evidence>
<dbReference type="GO" id="GO:0017004">
    <property type="term" value="P:cytochrome complex assembly"/>
    <property type="evidence" value="ECO:0007669"/>
    <property type="project" value="UniProtKB-KW"/>
</dbReference>
<evidence type="ECO:0000259" key="8">
    <source>
        <dbReference type="Pfam" id="PF02683"/>
    </source>
</evidence>
<comment type="caution">
    <text evidence="9">The sequence shown here is derived from an EMBL/GenBank/DDBJ whole genome shotgun (WGS) entry which is preliminary data.</text>
</comment>
<dbReference type="EMBL" id="NBBI01000001">
    <property type="protein sequence ID" value="OWK33565.1"/>
    <property type="molecule type" value="Genomic_DNA"/>
</dbReference>
<reference evidence="9 10" key="1">
    <citation type="submission" date="2017-03" db="EMBL/GenBank/DDBJ databases">
        <title>Genome sequence of Sphingomonas dokdonensis DSM 21029.</title>
        <authorList>
            <person name="Poehlein A."/>
            <person name="Wuebbeler J.H."/>
            <person name="Steinbuechel A."/>
            <person name="Daniel R."/>
        </authorList>
    </citation>
    <scope>NUCLEOTIDE SEQUENCE [LARGE SCALE GENOMIC DNA]</scope>
    <source>
        <strain evidence="9 10">DSM 21029</strain>
    </source>
</reference>
<dbReference type="EC" id="1.8.1.8" evidence="9"/>
<dbReference type="Proteomes" id="UP000197290">
    <property type="component" value="Unassembled WGS sequence"/>
</dbReference>
<keyword evidence="10" id="KW-1185">Reference proteome</keyword>
<keyword evidence="3 7" id="KW-0812">Transmembrane</keyword>
<evidence type="ECO:0000256" key="4">
    <source>
        <dbReference type="ARBA" id="ARBA00022748"/>
    </source>
</evidence>
<feature type="transmembrane region" description="Helical" evidence="7">
    <location>
        <begin position="43"/>
        <end position="66"/>
    </location>
</feature>
<proteinExistence type="inferred from homology"/>
<dbReference type="InterPro" id="IPR051790">
    <property type="entry name" value="Cytochrome_c-biogenesis_DsbD"/>
</dbReference>
<dbReference type="RefSeq" id="WP_088365798.1">
    <property type="nucleotide sequence ID" value="NZ_NBBI01000001.1"/>
</dbReference>
<sequence>MTGVLQPVLAYAAGALTILSPCVLPLVPIVLSSAARRHRLAPLALAAGLVVAFTTTGFVVAAFGQALGIDTLAVRAAGAVVLCLAGVLLLSQRAQDALGRLATPLAAWATRRQDALAPRAGLWGQAAVGALLGIVWAPCVGPTLGAAVALAAEGRDLGGVFAVMLAFGLGIATVLLLIAVAARGMLARWRGRLMTAGGRGKVVLGVLLLLVGAAILTGTDRKIEAPCWISFRTGSPHGRRRSDRRCVWERPAHHCNFSVGRAELPGGSGTAGLYCRNGPEIMRHGVRP</sequence>
<keyword evidence="9" id="KW-0560">Oxidoreductase</keyword>
<accession>A0A245ZV00</accession>
<evidence type="ECO:0000313" key="9">
    <source>
        <dbReference type="EMBL" id="OWK33565.1"/>
    </source>
</evidence>
<gene>
    <name evidence="9" type="primary">dsbD_1</name>
    <name evidence="9" type="ORF">SPDO_04460</name>
</gene>
<feature type="transmembrane region" description="Helical" evidence="7">
    <location>
        <begin position="157"/>
        <end position="181"/>
    </location>
</feature>
<dbReference type="Pfam" id="PF02683">
    <property type="entry name" value="DsbD_TM"/>
    <property type="match status" value="1"/>
</dbReference>
<evidence type="ECO:0000256" key="6">
    <source>
        <dbReference type="ARBA" id="ARBA00023136"/>
    </source>
</evidence>
<keyword evidence="5 7" id="KW-1133">Transmembrane helix</keyword>
<dbReference type="PANTHER" id="PTHR31272">
    <property type="entry name" value="CYTOCHROME C-TYPE BIOGENESIS PROTEIN HI_1454-RELATED"/>
    <property type="match status" value="1"/>
</dbReference>
<evidence type="ECO:0000256" key="1">
    <source>
        <dbReference type="ARBA" id="ARBA00004141"/>
    </source>
</evidence>